<reference evidence="2 3" key="1">
    <citation type="submission" date="2017-03" db="EMBL/GenBank/DDBJ databases">
        <title>Complete genome sequence of Paenibacillus Kribbensis producing bioflocculants.</title>
        <authorList>
            <person name="Lee H.-G."/>
            <person name="Oh H.-M."/>
        </authorList>
    </citation>
    <scope>NUCLEOTIDE SEQUENCE [LARGE SCALE GENOMIC DNA]</scope>
    <source>
        <strain evidence="2 3">AM49</strain>
    </source>
</reference>
<dbReference type="Proteomes" id="UP000214666">
    <property type="component" value="Chromosome"/>
</dbReference>
<dbReference type="Pfam" id="PF20283">
    <property type="entry name" value="CTD7"/>
    <property type="match status" value="1"/>
</dbReference>
<dbReference type="KEGG" id="pkb:B4V02_07275"/>
<dbReference type="AlphaFoldDB" id="A0A222WL08"/>
<feature type="domain" description="ABC-three component systems C-terminal" evidence="1">
    <location>
        <begin position="266"/>
        <end position="393"/>
    </location>
</feature>
<dbReference type="EMBL" id="CP020028">
    <property type="protein sequence ID" value="ASR46493.1"/>
    <property type="molecule type" value="Genomic_DNA"/>
</dbReference>
<keyword evidence="3" id="KW-1185">Reference proteome</keyword>
<evidence type="ECO:0000313" key="2">
    <source>
        <dbReference type="EMBL" id="ASR46493.1"/>
    </source>
</evidence>
<name>A0A222WL08_9BACL</name>
<evidence type="ECO:0000313" key="3">
    <source>
        <dbReference type="Proteomes" id="UP000214666"/>
    </source>
</evidence>
<evidence type="ECO:0000259" key="1">
    <source>
        <dbReference type="Pfam" id="PF20283"/>
    </source>
</evidence>
<sequence length="396" mass="46752">MSINIHSAQAPMFGYRFQPLYALLVLWKEAEDDFDEISVETEDDVVLTGEKTRLYQLKHSSTSKSGALTIKNDGFWKTIRIWSSYANSTTHRMYFVTSETVKEDDLLFKLVSNDMDRIAVVRQMVREAQNVIKAREEAIANKAEKLPYEIKIHGCKAFMELTDNQRLSLIEKITIRPNNFNIYDVEKQVIDQLSQMVIKKLRQPIAKRLLEWWDQRLLKQNKINKTELLFQIQSFIAQIQSNNLPDDYSKAFPESVENEIGGYMEKQIDLVNGKFSRKKKAALSRWRARNQREVWIEDDLLNAVELKEYDEMLIELWSGKHEPMKEDLEEDEETEEVCQKKGLELLDWIHDDSHLHINPIRSEWKQHFLIHGSFQQLSEELKVGWHPKYDEMLRES</sequence>
<gene>
    <name evidence="2" type="ORF">B4V02_07275</name>
</gene>
<accession>A0A222WL08</accession>
<dbReference type="RefSeq" id="WP_094154282.1">
    <property type="nucleotide sequence ID" value="NZ_CP020028.1"/>
</dbReference>
<proteinExistence type="predicted"/>
<dbReference type="InterPro" id="IPR046913">
    <property type="entry name" value="ABC-3C_CTD7"/>
</dbReference>
<organism evidence="2 3">
    <name type="scientific">Paenibacillus kribbensis</name>
    <dbReference type="NCBI Taxonomy" id="172713"/>
    <lineage>
        <taxon>Bacteria</taxon>
        <taxon>Bacillati</taxon>
        <taxon>Bacillota</taxon>
        <taxon>Bacilli</taxon>
        <taxon>Bacillales</taxon>
        <taxon>Paenibacillaceae</taxon>
        <taxon>Paenibacillus</taxon>
    </lineage>
</organism>
<dbReference type="OrthoDB" id="2786695at2"/>
<protein>
    <recommendedName>
        <fullName evidence="1">ABC-three component systems C-terminal domain-containing protein</fullName>
    </recommendedName>
</protein>